<dbReference type="PANTHER" id="PTHR30332">
    <property type="entry name" value="PROBABLE GENERAL SECRETION PATHWAY PROTEIN D"/>
    <property type="match status" value="1"/>
</dbReference>
<dbReference type="Pfam" id="PF07660">
    <property type="entry name" value="STN"/>
    <property type="match status" value="1"/>
</dbReference>
<reference evidence="11" key="1">
    <citation type="submission" date="2016-10" db="EMBL/GenBank/DDBJ databases">
        <authorList>
            <person name="Varghese N."/>
            <person name="Submissions S."/>
        </authorList>
    </citation>
    <scope>NUCLEOTIDE SEQUENCE [LARGE SCALE GENOMIC DNA]</scope>
    <source>
        <strain evidence="11">DSM 23256</strain>
    </source>
</reference>
<evidence type="ECO:0000256" key="7">
    <source>
        <dbReference type="RuleBase" id="RU004004"/>
    </source>
</evidence>
<evidence type="ECO:0000313" key="10">
    <source>
        <dbReference type="EMBL" id="SDF79193.1"/>
    </source>
</evidence>
<dbReference type="InterPro" id="IPR004845">
    <property type="entry name" value="T2SS_GspD_CS"/>
</dbReference>
<evidence type="ECO:0000256" key="1">
    <source>
        <dbReference type="ARBA" id="ARBA00004370"/>
    </source>
</evidence>
<dbReference type="InterPro" id="IPR005644">
    <property type="entry name" value="NolW-like"/>
</dbReference>
<comment type="subcellular location">
    <subcellularLocation>
        <location evidence="7">Cell outer membrane</location>
    </subcellularLocation>
    <subcellularLocation>
        <location evidence="1">Membrane</location>
    </subcellularLocation>
</comment>
<evidence type="ECO:0000256" key="5">
    <source>
        <dbReference type="ARBA" id="ARBA00023237"/>
    </source>
</evidence>
<accession>A0A1G7NYZ2</accession>
<dbReference type="InterPro" id="IPR050810">
    <property type="entry name" value="Bact_Secretion_Sys_Channel"/>
</dbReference>
<dbReference type="InterPro" id="IPR004846">
    <property type="entry name" value="T2SS/T3SS_dom"/>
</dbReference>
<name>A0A1G7NYZ2_9FIRM</name>
<keyword evidence="11" id="KW-1185">Reference proteome</keyword>
<organism evidence="10 11">
    <name type="scientific">Sporolituus thermophilus DSM 23256</name>
    <dbReference type="NCBI Taxonomy" id="1123285"/>
    <lineage>
        <taxon>Bacteria</taxon>
        <taxon>Bacillati</taxon>
        <taxon>Bacillota</taxon>
        <taxon>Negativicutes</taxon>
        <taxon>Selenomonadales</taxon>
        <taxon>Sporomusaceae</taxon>
        <taxon>Sporolituus</taxon>
    </lineage>
</organism>
<dbReference type="InterPro" id="IPR001775">
    <property type="entry name" value="GspD/PilQ"/>
</dbReference>
<keyword evidence="2 7" id="KW-0813">Transport</keyword>
<evidence type="ECO:0000256" key="4">
    <source>
        <dbReference type="ARBA" id="ARBA00023136"/>
    </source>
</evidence>
<dbReference type="PRINTS" id="PR00811">
    <property type="entry name" value="BCTERIALGSPD"/>
</dbReference>
<feature type="domain" description="Secretin/TonB short N-terminal" evidence="9">
    <location>
        <begin position="59"/>
        <end position="107"/>
    </location>
</feature>
<keyword evidence="8" id="KW-1133">Transmembrane helix</keyword>
<dbReference type="EMBL" id="FNBU01000030">
    <property type="protein sequence ID" value="SDF79193.1"/>
    <property type="molecule type" value="Genomic_DNA"/>
</dbReference>
<dbReference type="Gene3D" id="3.30.1370.120">
    <property type="match status" value="1"/>
</dbReference>
<dbReference type="AlphaFoldDB" id="A0A1G7NYZ2"/>
<keyword evidence="4 8" id="KW-0472">Membrane</keyword>
<dbReference type="InterPro" id="IPR011662">
    <property type="entry name" value="Secretin/TonB_short_N"/>
</dbReference>
<dbReference type="PROSITE" id="PS00875">
    <property type="entry name" value="T2SP_D"/>
    <property type="match status" value="1"/>
</dbReference>
<feature type="transmembrane region" description="Helical" evidence="8">
    <location>
        <begin position="12"/>
        <end position="33"/>
    </location>
</feature>
<keyword evidence="5" id="KW-0998">Cell outer membrane</keyword>
<evidence type="ECO:0000256" key="6">
    <source>
        <dbReference type="RuleBase" id="RU004003"/>
    </source>
</evidence>
<evidence type="ECO:0000256" key="8">
    <source>
        <dbReference type="SAM" id="Phobius"/>
    </source>
</evidence>
<dbReference type="InterPro" id="IPR038591">
    <property type="entry name" value="NolW-like_sf"/>
</dbReference>
<evidence type="ECO:0000256" key="2">
    <source>
        <dbReference type="ARBA" id="ARBA00022448"/>
    </source>
</evidence>
<dbReference type="STRING" id="1123285.SAMN05660235_02766"/>
<comment type="similarity">
    <text evidence="6">Belongs to the bacterial secretin family.</text>
</comment>
<dbReference type="GO" id="GO:0009306">
    <property type="term" value="P:protein secretion"/>
    <property type="evidence" value="ECO:0007669"/>
    <property type="project" value="InterPro"/>
</dbReference>
<evidence type="ECO:0000259" key="9">
    <source>
        <dbReference type="SMART" id="SM00965"/>
    </source>
</evidence>
<evidence type="ECO:0000313" key="11">
    <source>
        <dbReference type="Proteomes" id="UP000243333"/>
    </source>
</evidence>
<keyword evidence="3" id="KW-0732">Signal</keyword>
<protein>
    <submittedName>
        <fullName evidence="10">Type IV pilus assembly protein PilQ</fullName>
    </submittedName>
</protein>
<dbReference type="Pfam" id="PF03958">
    <property type="entry name" value="Secretin_N"/>
    <property type="match status" value="1"/>
</dbReference>
<dbReference type="Pfam" id="PF00263">
    <property type="entry name" value="Secretin"/>
    <property type="match status" value="1"/>
</dbReference>
<sequence length="407" mass="44265">MKYEVRGKWGSIRGVICLMLLCVIIAMPAALAYSPMVNMNVTDAEVRDVLTALASVGRVSIVADDSVTGKITIQLRNIPFETALDLVTKTKGLTYYKTGDVIVVASADRLSKRFGSVQIIKLSYAKADEVKKALSLIIPDERLKVDEATNSLVFSGSPTESEALRRALAELDVASEQVAVEAQVVAINRNSAKDLGFDWQWSGLPANTEFDTSDGTKNTTREYPGVIKFGKAYDGYPYEFTFQAKLSALITSGEAKLLAKPKITTINGKEAKILIGDRIPVLVERTENGKTTTTIEYIDAGIKLTYTPRINADGYITAAVHTEVSTPTLVPEMKAYRVTTREATTNVRMKDGDTMVIGGLISSEESGGKNRVPLLSDLPVLGKLFASVHKTKSETEVVIFLTARIVK</sequence>
<keyword evidence="8" id="KW-0812">Transmembrane</keyword>
<gene>
    <name evidence="10" type="ORF">SAMN05660235_02766</name>
</gene>
<dbReference type="RefSeq" id="WP_245690500.1">
    <property type="nucleotide sequence ID" value="NZ_FNBU01000030.1"/>
</dbReference>
<dbReference type="GO" id="GO:0009279">
    <property type="term" value="C:cell outer membrane"/>
    <property type="evidence" value="ECO:0007669"/>
    <property type="project" value="UniProtKB-SubCell"/>
</dbReference>
<dbReference type="Proteomes" id="UP000243333">
    <property type="component" value="Unassembled WGS sequence"/>
</dbReference>
<dbReference type="Gene3D" id="3.30.1370.130">
    <property type="match status" value="1"/>
</dbReference>
<dbReference type="PANTHER" id="PTHR30332:SF17">
    <property type="entry name" value="TYPE IV PILIATION SYSTEM PROTEIN DR_0774-RELATED"/>
    <property type="match status" value="1"/>
</dbReference>
<proteinExistence type="inferred from homology"/>
<dbReference type="GO" id="GO:0015627">
    <property type="term" value="C:type II protein secretion system complex"/>
    <property type="evidence" value="ECO:0007669"/>
    <property type="project" value="TreeGrafter"/>
</dbReference>
<evidence type="ECO:0000256" key="3">
    <source>
        <dbReference type="ARBA" id="ARBA00022729"/>
    </source>
</evidence>
<dbReference type="SMART" id="SM00965">
    <property type="entry name" value="STN"/>
    <property type="match status" value="1"/>
</dbReference>